<sequence length="353" mass="37949">MGKGDLVLITGGTGHIGFRTTILALEAGYRVRLSVRSQKRADAVLSAPTFKAIASKLAPNAITFTTVEDITTPGAFDNAVKGVDYVIHIASPITTGGQLSTDEYKEYFIKPAVQGTVGMLESAAKSPSVKRVAITTSVVAILPISEAFKPTLTLYNDDSRIPLDEGPYAVEFQAYSASKAAAYNATHDWIEKNKPSFDVVNLAPSFVMGKDDLDTSASGSIRGTNSQFINIALGKDLEGPMLGATVHLEDVARSHVQALDEHVPAGTYVLDWTPDEGEVKGTDWNDVRAAVKKLFPEAVEKGILPATGKANTVPLKVDGRKSERVFGFKYKTLEDQVESVIGHYLEFLEAGKE</sequence>
<dbReference type="InterPro" id="IPR001509">
    <property type="entry name" value="Epimerase_deHydtase"/>
</dbReference>
<evidence type="ECO:0000313" key="5">
    <source>
        <dbReference type="Proteomes" id="UP000799772"/>
    </source>
</evidence>
<keyword evidence="1" id="KW-0560">Oxidoreductase</keyword>
<evidence type="ECO:0000256" key="2">
    <source>
        <dbReference type="ARBA" id="ARBA00023445"/>
    </source>
</evidence>
<evidence type="ECO:0000313" key="4">
    <source>
        <dbReference type="EMBL" id="KAF2100187.1"/>
    </source>
</evidence>
<dbReference type="EMBL" id="ML978124">
    <property type="protein sequence ID" value="KAF2100187.1"/>
    <property type="molecule type" value="Genomic_DNA"/>
</dbReference>
<dbReference type="Gene3D" id="3.40.50.720">
    <property type="entry name" value="NAD(P)-binding Rossmann-like Domain"/>
    <property type="match status" value="1"/>
</dbReference>
<proteinExistence type="inferred from homology"/>
<protein>
    <submittedName>
        <fullName evidence="4">NAD(P)-binding protein</fullName>
    </submittedName>
</protein>
<dbReference type="Pfam" id="PF01370">
    <property type="entry name" value="Epimerase"/>
    <property type="match status" value="1"/>
</dbReference>
<organism evidence="4 5">
    <name type="scientific">Rhizodiscina lignyota</name>
    <dbReference type="NCBI Taxonomy" id="1504668"/>
    <lineage>
        <taxon>Eukaryota</taxon>
        <taxon>Fungi</taxon>
        <taxon>Dikarya</taxon>
        <taxon>Ascomycota</taxon>
        <taxon>Pezizomycotina</taxon>
        <taxon>Dothideomycetes</taxon>
        <taxon>Pleosporomycetidae</taxon>
        <taxon>Aulographales</taxon>
        <taxon>Rhizodiscinaceae</taxon>
        <taxon>Rhizodiscina</taxon>
    </lineage>
</organism>
<dbReference type="GO" id="GO:0016616">
    <property type="term" value="F:oxidoreductase activity, acting on the CH-OH group of donors, NAD or NADP as acceptor"/>
    <property type="evidence" value="ECO:0007669"/>
    <property type="project" value="TreeGrafter"/>
</dbReference>
<dbReference type="InterPro" id="IPR036291">
    <property type="entry name" value="NAD(P)-bd_dom_sf"/>
</dbReference>
<accession>A0A9P4IKK3</accession>
<dbReference type="PANTHER" id="PTHR10366:SF564">
    <property type="entry name" value="STEROL-4-ALPHA-CARBOXYLATE 3-DEHYDROGENASE, DECARBOXYLATING"/>
    <property type="match status" value="1"/>
</dbReference>
<dbReference type="PANTHER" id="PTHR10366">
    <property type="entry name" value="NAD DEPENDENT EPIMERASE/DEHYDRATASE"/>
    <property type="match status" value="1"/>
</dbReference>
<dbReference type="Proteomes" id="UP000799772">
    <property type="component" value="Unassembled WGS sequence"/>
</dbReference>
<name>A0A9P4IKK3_9PEZI</name>
<comment type="similarity">
    <text evidence="2">Belongs to the NAD(P)-dependent epimerase/dehydratase family. Dihydroflavonol-4-reductase subfamily.</text>
</comment>
<comment type="caution">
    <text evidence="4">The sequence shown here is derived from an EMBL/GenBank/DDBJ whole genome shotgun (WGS) entry which is preliminary data.</text>
</comment>
<feature type="domain" description="NAD-dependent epimerase/dehydratase" evidence="3">
    <location>
        <begin position="7"/>
        <end position="262"/>
    </location>
</feature>
<keyword evidence="5" id="KW-1185">Reference proteome</keyword>
<evidence type="ECO:0000259" key="3">
    <source>
        <dbReference type="Pfam" id="PF01370"/>
    </source>
</evidence>
<evidence type="ECO:0000256" key="1">
    <source>
        <dbReference type="ARBA" id="ARBA00023002"/>
    </source>
</evidence>
<reference evidence="4" key="1">
    <citation type="journal article" date="2020" name="Stud. Mycol.">
        <title>101 Dothideomycetes genomes: a test case for predicting lifestyles and emergence of pathogens.</title>
        <authorList>
            <person name="Haridas S."/>
            <person name="Albert R."/>
            <person name="Binder M."/>
            <person name="Bloem J."/>
            <person name="Labutti K."/>
            <person name="Salamov A."/>
            <person name="Andreopoulos B."/>
            <person name="Baker S."/>
            <person name="Barry K."/>
            <person name="Bills G."/>
            <person name="Bluhm B."/>
            <person name="Cannon C."/>
            <person name="Castanera R."/>
            <person name="Culley D."/>
            <person name="Daum C."/>
            <person name="Ezra D."/>
            <person name="Gonzalez J."/>
            <person name="Henrissat B."/>
            <person name="Kuo A."/>
            <person name="Liang C."/>
            <person name="Lipzen A."/>
            <person name="Lutzoni F."/>
            <person name="Magnuson J."/>
            <person name="Mondo S."/>
            <person name="Nolan M."/>
            <person name="Ohm R."/>
            <person name="Pangilinan J."/>
            <person name="Park H.-J."/>
            <person name="Ramirez L."/>
            <person name="Alfaro M."/>
            <person name="Sun H."/>
            <person name="Tritt A."/>
            <person name="Yoshinaga Y."/>
            <person name="Zwiers L.-H."/>
            <person name="Turgeon B."/>
            <person name="Goodwin S."/>
            <person name="Spatafora J."/>
            <person name="Crous P."/>
            <person name="Grigoriev I."/>
        </authorList>
    </citation>
    <scope>NUCLEOTIDE SEQUENCE</scope>
    <source>
        <strain evidence="4">CBS 133067</strain>
    </source>
</reference>
<dbReference type="InterPro" id="IPR050425">
    <property type="entry name" value="NAD(P)_dehydrat-like"/>
</dbReference>
<dbReference type="OrthoDB" id="2735536at2759"/>
<dbReference type="SUPFAM" id="SSF51735">
    <property type="entry name" value="NAD(P)-binding Rossmann-fold domains"/>
    <property type="match status" value="1"/>
</dbReference>
<gene>
    <name evidence="4" type="ORF">NA57DRAFT_73800</name>
</gene>
<dbReference type="AlphaFoldDB" id="A0A9P4IKK3"/>